<gene>
    <name evidence="2" type="ORF">BM613_09460</name>
</gene>
<sequence>MKKVFVFLASLLSVAMFLTGCGIKNKNNFEDTSKDVSINYNAYKKSTPTFSQITYFKIINSSAWLMNRNGIWHATTIQGTWHKVFHLQHPSLSPSVQFDPVTENIGW</sequence>
<dbReference type="PROSITE" id="PS51257">
    <property type="entry name" value="PROKAR_LIPOPROTEIN"/>
    <property type="match status" value="1"/>
</dbReference>
<organism evidence="2 3">
    <name type="scientific">Sulfoacidibacillus thermotolerans</name>
    <name type="common">Acidibacillus sulfuroxidans</name>
    <dbReference type="NCBI Taxonomy" id="1765684"/>
    <lineage>
        <taxon>Bacteria</taxon>
        <taxon>Bacillati</taxon>
        <taxon>Bacillota</taxon>
        <taxon>Bacilli</taxon>
        <taxon>Bacillales</taxon>
        <taxon>Alicyclobacillaceae</taxon>
        <taxon>Sulfoacidibacillus</taxon>
    </lineage>
</organism>
<comment type="caution">
    <text evidence="2">The sequence shown here is derived from an EMBL/GenBank/DDBJ whole genome shotgun (WGS) entry which is preliminary data.</text>
</comment>
<accession>A0A2U3D7S0</accession>
<protein>
    <submittedName>
        <fullName evidence="2">Uncharacterized protein</fullName>
    </submittedName>
</protein>
<feature type="non-terminal residue" evidence="2">
    <location>
        <position position="107"/>
    </location>
</feature>
<dbReference type="RefSeq" id="WP_146192788.1">
    <property type="nucleotide sequence ID" value="NZ_MPDK01000015.1"/>
</dbReference>
<proteinExistence type="predicted"/>
<reference evidence="2 3" key="1">
    <citation type="submission" date="2016-11" db="EMBL/GenBank/DDBJ databases">
        <title>Comparative genomics of Acidibacillus ferroxidans species.</title>
        <authorList>
            <person name="Oliveira G."/>
            <person name="Nunes G."/>
            <person name="Oliveira R."/>
            <person name="Araujo F."/>
            <person name="Salim A."/>
            <person name="Scholte L."/>
            <person name="Morais D."/>
            <person name="Nancucheo I."/>
            <person name="Johnson D.B."/>
            <person name="Grail B."/>
            <person name="Bittencourt J."/>
            <person name="Valadares R."/>
        </authorList>
    </citation>
    <scope>NUCLEOTIDE SEQUENCE [LARGE SCALE GENOMIC DNA]</scope>
    <source>
        <strain evidence="2 3">Y002</strain>
    </source>
</reference>
<keyword evidence="3" id="KW-1185">Reference proteome</keyword>
<dbReference type="Proteomes" id="UP000245380">
    <property type="component" value="Unassembled WGS sequence"/>
</dbReference>
<dbReference type="EMBL" id="MPDK01000015">
    <property type="protein sequence ID" value="PWI57313.1"/>
    <property type="molecule type" value="Genomic_DNA"/>
</dbReference>
<feature type="signal peptide" evidence="1">
    <location>
        <begin position="1"/>
        <end position="18"/>
    </location>
</feature>
<evidence type="ECO:0000313" key="2">
    <source>
        <dbReference type="EMBL" id="PWI57313.1"/>
    </source>
</evidence>
<dbReference type="OrthoDB" id="2189886at2"/>
<evidence type="ECO:0000256" key="1">
    <source>
        <dbReference type="SAM" id="SignalP"/>
    </source>
</evidence>
<name>A0A2U3D7S0_SULT2</name>
<evidence type="ECO:0000313" key="3">
    <source>
        <dbReference type="Proteomes" id="UP000245380"/>
    </source>
</evidence>
<keyword evidence="1" id="KW-0732">Signal</keyword>
<feature type="chain" id="PRO_5038948970" evidence="1">
    <location>
        <begin position="19"/>
        <end position="107"/>
    </location>
</feature>
<dbReference type="AlphaFoldDB" id="A0A2U3D7S0"/>